<dbReference type="RefSeq" id="WP_111595428.1">
    <property type="nucleotide sequence ID" value="NZ_QLMA01000013.1"/>
</dbReference>
<evidence type="ECO:0000256" key="3">
    <source>
        <dbReference type="PIRSR" id="PIRSR000390-1"/>
    </source>
</evidence>
<dbReference type="PIRSF" id="PIRSF000390">
    <property type="entry name" value="PLP_StrS"/>
    <property type="match status" value="1"/>
</dbReference>
<dbReference type="SUPFAM" id="SSF53383">
    <property type="entry name" value="PLP-dependent transferases"/>
    <property type="match status" value="1"/>
</dbReference>
<dbReference type="InterPro" id="IPR015421">
    <property type="entry name" value="PyrdxlP-dep_Trfase_major"/>
</dbReference>
<dbReference type="AlphaFoldDB" id="A0A327VKX2"/>
<dbReference type="Gene3D" id="3.40.640.10">
    <property type="entry name" value="Type I PLP-dependent aspartate aminotransferase-like (Major domain)"/>
    <property type="match status" value="1"/>
</dbReference>
<dbReference type="InterPro" id="IPR000653">
    <property type="entry name" value="DegT/StrS_aminotransferase"/>
</dbReference>
<dbReference type="OrthoDB" id="9804264at2"/>
<feature type="modified residue" description="N6-(pyridoxal phosphate)lysine" evidence="4">
    <location>
        <position position="185"/>
    </location>
</feature>
<comment type="similarity">
    <text evidence="2 5">Belongs to the DegT/DnrJ/EryC1 family.</text>
</comment>
<dbReference type="EMBL" id="QLMA01000013">
    <property type="protein sequence ID" value="RAJ73481.1"/>
    <property type="molecule type" value="Genomic_DNA"/>
</dbReference>
<dbReference type="GO" id="GO:0000271">
    <property type="term" value="P:polysaccharide biosynthetic process"/>
    <property type="evidence" value="ECO:0007669"/>
    <property type="project" value="TreeGrafter"/>
</dbReference>
<name>A0A327VKX2_9BACT</name>
<gene>
    <name evidence="6" type="ORF">CLV59_11334</name>
</gene>
<organism evidence="6 7">
    <name type="scientific">Chitinophaga dinghuensis</name>
    <dbReference type="NCBI Taxonomy" id="1539050"/>
    <lineage>
        <taxon>Bacteria</taxon>
        <taxon>Pseudomonadati</taxon>
        <taxon>Bacteroidota</taxon>
        <taxon>Chitinophagia</taxon>
        <taxon>Chitinophagales</taxon>
        <taxon>Chitinophagaceae</taxon>
        <taxon>Chitinophaga</taxon>
    </lineage>
</organism>
<evidence type="ECO:0000313" key="6">
    <source>
        <dbReference type="EMBL" id="RAJ73481.1"/>
    </source>
</evidence>
<proteinExistence type="inferred from homology"/>
<dbReference type="PANTHER" id="PTHR30244:SF36">
    <property type="entry name" value="3-OXO-GLUCOSE-6-PHOSPHATE:GLUTAMATE AMINOTRANSFERASE"/>
    <property type="match status" value="1"/>
</dbReference>
<evidence type="ECO:0000256" key="5">
    <source>
        <dbReference type="RuleBase" id="RU004508"/>
    </source>
</evidence>
<dbReference type="PANTHER" id="PTHR30244">
    <property type="entry name" value="TRANSAMINASE"/>
    <property type="match status" value="1"/>
</dbReference>
<dbReference type="Gene3D" id="3.90.1150.10">
    <property type="entry name" value="Aspartate Aminotransferase, domain 1"/>
    <property type="match status" value="1"/>
</dbReference>
<sequence>MIDYENLGLLNKPFFEELKAAFNETLESGWYILGNKVKEFEEAYAAYHGSKHCIGLANGLDALTLALRAFNFEPGDEVIVPSNTYIATILSIAQCNLKPVLVEPDIHTYNIDASKIEAAITPRTRAIMVVHLYGKSCEMDKIVAIKEKYNLKLIEDCAQSHAASFKGQLTGTFGEYGAFSFYPTKNLGALGDAGAILCNDDTLAVAMRRLRNYGSDIKYHNEVVGVNSRLDEIQAAFLLIKFKYLQQITDHKRKLAAIYHEGLKSDFIKPVVHPDYFDVYHIYNIRHERRDALKQYLLENGVKTDIHYPIPPHQQKAMKGIITGEYPISEEIHRTTLSLPCSYCHTTADIEKVVEVINKF</sequence>
<dbReference type="GO" id="GO:0008483">
    <property type="term" value="F:transaminase activity"/>
    <property type="evidence" value="ECO:0007669"/>
    <property type="project" value="TreeGrafter"/>
</dbReference>
<evidence type="ECO:0000256" key="2">
    <source>
        <dbReference type="ARBA" id="ARBA00037999"/>
    </source>
</evidence>
<reference evidence="6 7" key="1">
    <citation type="submission" date="2018-06" db="EMBL/GenBank/DDBJ databases">
        <title>Genomic Encyclopedia of Archaeal and Bacterial Type Strains, Phase II (KMG-II): from individual species to whole genera.</title>
        <authorList>
            <person name="Goeker M."/>
        </authorList>
    </citation>
    <scope>NUCLEOTIDE SEQUENCE [LARGE SCALE GENOMIC DNA]</scope>
    <source>
        <strain evidence="6 7">DSM 29821</strain>
    </source>
</reference>
<dbReference type="CDD" id="cd00616">
    <property type="entry name" value="AHBA_syn"/>
    <property type="match status" value="1"/>
</dbReference>
<keyword evidence="1 4" id="KW-0663">Pyridoxal phosphate</keyword>
<comment type="caution">
    <text evidence="6">The sequence shown here is derived from an EMBL/GenBank/DDBJ whole genome shotgun (WGS) entry which is preliminary data.</text>
</comment>
<feature type="active site" description="Proton acceptor" evidence="3">
    <location>
        <position position="185"/>
    </location>
</feature>
<dbReference type="Proteomes" id="UP000249819">
    <property type="component" value="Unassembled WGS sequence"/>
</dbReference>
<keyword evidence="7" id="KW-1185">Reference proteome</keyword>
<accession>A0A327VKX2</accession>
<evidence type="ECO:0000313" key="7">
    <source>
        <dbReference type="Proteomes" id="UP000249819"/>
    </source>
</evidence>
<dbReference type="GO" id="GO:0030170">
    <property type="term" value="F:pyridoxal phosphate binding"/>
    <property type="evidence" value="ECO:0007669"/>
    <property type="project" value="TreeGrafter"/>
</dbReference>
<dbReference type="InterPro" id="IPR015424">
    <property type="entry name" value="PyrdxlP-dep_Trfase"/>
</dbReference>
<evidence type="ECO:0000256" key="1">
    <source>
        <dbReference type="ARBA" id="ARBA00022898"/>
    </source>
</evidence>
<dbReference type="InterPro" id="IPR015422">
    <property type="entry name" value="PyrdxlP-dep_Trfase_small"/>
</dbReference>
<evidence type="ECO:0000256" key="4">
    <source>
        <dbReference type="PIRSR" id="PIRSR000390-2"/>
    </source>
</evidence>
<protein>
    <submittedName>
        <fullName evidence="6">dTDP-4-amino-4,6-dideoxygalactose transaminase</fullName>
    </submittedName>
</protein>
<dbReference type="Pfam" id="PF01041">
    <property type="entry name" value="DegT_DnrJ_EryC1"/>
    <property type="match status" value="1"/>
</dbReference>